<accession>A0ABV5GPZ4</accession>
<gene>
    <name evidence="2" type="ORF">ACFFVF_12910</name>
</gene>
<evidence type="ECO:0000313" key="3">
    <source>
        <dbReference type="Proteomes" id="UP001589607"/>
    </source>
</evidence>
<evidence type="ECO:0000313" key="2">
    <source>
        <dbReference type="EMBL" id="MFB9097421.1"/>
    </source>
</evidence>
<name>A0ABV5GPZ4_9FLAO</name>
<keyword evidence="3" id="KW-1185">Reference proteome</keyword>
<comment type="caution">
    <text evidence="2">The sequence shown here is derived from an EMBL/GenBank/DDBJ whole genome shotgun (WGS) entry which is preliminary data.</text>
</comment>
<proteinExistence type="predicted"/>
<dbReference type="EMBL" id="JBHMEY010000045">
    <property type="protein sequence ID" value="MFB9097421.1"/>
    <property type="molecule type" value="Genomic_DNA"/>
</dbReference>
<dbReference type="Proteomes" id="UP001589607">
    <property type="component" value="Unassembled WGS sequence"/>
</dbReference>
<evidence type="ECO:0000256" key="1">
    <source>
        <dbReference type="SAM" id="SignalP"/>
    </source>
</evidence>
<feature type="signal peptide" evidence="1">
    <location>
        <begin position="1"/>
        <end position="19"/>
    </location>
</feature>
<organism evidence="2 3">
    <name type="scientific">Flavobacterium jumunjinense</name>
    <dbReference type="NCBI Taxonomy" id="998845"/>
    <lineage>
        <taxon>Bacteria</taxon>
        <taxon>Pseudomonadati</taxon>
        <taxon>Bacteroidota</taxon>
        <taxon>Flavobacteriia</taxon>
        <taxon>Flavobacteriales</taxon>
        <taxon>Flavobacteriaceae</taxon>
        <taxon>Flavobacterium</taxon>
    </lineage>
</organism>
<dbReference type="RefSeq" id="WP_236456322.1">
    <property type="nucleotide sequence ID" value="NZ_CBCSGE010000044.1"/>
</dbReference>
<reference evidence="2 3" key="1">
    <citation type="submission" date="2024-09" db="EMBL/GenBank/DDBJ databases">
        <authorList>
            <person name="Sun Q."/>
            <person name="Mori K."/>
        </authorList>
    </citation>
    <scope>NUCLEOTIDE SEQUENCE [LARGE SCALE GENOMIC DNA]</scope>
    <source>
        <strain evidence="2 3">CECT 7955</strain>
    </source>
</reference>
<protein>
    <submittedName>
        <fullName evidence="2">Uncharacterized protein</fullName>
    </submittedName>
</protein>
<feature type="chain" id="PRO_5045140092" evidence="1">
    <location>
        <begin position="20"/>
        <end position="550"/>
    </location>
</feature>
<keyword evidence="1" id="KW-0732">Signal</keyword>
<sequence>MKKTILLATFLISSTLAFCQKSLSPDYSYGISAPYKVIDAPSKYYFSKGNESVSLKFYKRDIFIQKFNNDKPSFIKSTLQEDFFPKNYRIESVLEFGDNVYVFYSSWNGKDDQEQLFSVALDFEKGVLSTTHKPIVIIDGKLTGGSSFHFFGGSLRGMINGTQDKFDFMLSHDKSKMLVQYVKKPEIKNDKKSYNVIGLVAFDENLNKVSEREIKMPYTERRMDNLDYQLDNEGNMYLLVKVYHDDSNDDKKRNKDEFANYHLELFYIKNGSSDIEISKFDNKDKFVNKLWMFDSSNDFLVCGGYFSNGKGEELSDSDGVLAFKIDRNGKIYDETFHSIPIELINQYESKKTKKRNEKKEEKGIEAKIPNLELKNIIINDDGSLVLIGEQDFIVTRTSMRADGSTRTSTSFHYNDIFITKIGVDKDLKWMKKIPKSQTGGMGIGGMSFKYCNSNDYHYLVFLDNVKNIDLPIDETPAGHRDGMGGYLTAVKVSDSDGSLSKSSILNGREIEDFQMHQFAVSRVFQTSQNSFMFEVYKKKKEDVMIKVTLN</sequence>